<proteinExistence type="predicted"/>
<dbReference type="Proteomes" id="UP000275267">
    <property type="component" value="Unassembled WGS sequence"/>
</dbReference>
<sequence length="70" mass="7407">MSAVSASNLKTRSSKARQALGVHGASCFSDRRSSPAADRLSCRGLQRRVACRSSLLLVACLADAAKEGLW</sequence>
<name>A0A3L6TVD6_PANMI</name>
<gene>
    <name evidence="2" type="ORF">C2845_PM01G16770</name>
</gene>
<comment type="caution">
    <text evidence="2">The sequence shown here is derived from an EMBL/GenBank/DDBJ whole genome shotgun (WGS) entry which is preliminary data.</text>
</comment>
<evidence type="ECO:0000256" key="1">
    <source>
        <dbReference type="SAM" id="MobiDB-lite"/>
    </source>
</evidence>
<organism evidence="2 3">
    <name type="scientific">Panicum miliaceum</name>
    <name type="common">Proso millet</name>
    <name type="synonym">Broomcorn millet</name>
    <dbReference type="NCBI Taxonomy" id="4540"/>
    <lineage>
        <taxon>Eukaryota</taxon>
        <taxon>Viridiplantae</taxon>
        <taxon>Streptophyta</taxon>
        <taxon>Embryophyta</taxon>
        <taxon>Tracheophyta</taxon>
        <taxon>Spermatophyta</taxon>
        <taxon>Magnoliopsida</taxon>
        <taxon>Liliopsida</taxon>
        <taxon>Poales</taxon>
        <taxon>Poaceae</taxon>
        <taxon>PACMAD clade</taxon>
        <taxon>Panicoideae</taxon>
        <taxon>Panicodae</taxon>
        <taxon>Paniceae</taxon>
        <taxon>Panicinae</taxon>
        <taxon>Panicum</taxon>
        <taxon>Panicum sect. Panicum</taxon>
    </lineage>
</organism>
<accession>A0A3L6TVD6</accession>
<evidence type="ECO:0000313" key="3">
    <source>
        <dbReference type="Proteomes" id="UP000275267"/>
    </source>
</evidence>
<feature type="region of interest" description="Disordered" evidence="1">
    <location>
        <begin position="1"/>
        <end position="36"/>
    </location>
</feature>
<evidence type="ECO:0000313" key="2">
    <source>
        <dbReference type="EMBL" id="RLN42724.1"/>
    </source>
</evidence>
<dbReference type="AlphaFoldDB" id="A0A3L6TVD6"/>
<protein>
    <submittedName>
        <fullName evidence="2">Uncharacterized protein</fullName>
    </submittedName>
</protein>
<reference evidence="3" key="1">
    <citation type="journal article" date="2019" name="Nat. Commun.">
        <title>The genome of broomcorn millet.</title>
        <authorList>
            <person name="Zou C."/>
            <person name="Miki D."/>
            <person name="Li D."/>
            <person name="Tang Q."/>
            <person name="Xiao L."/>
            <person name="Rajput S."/>
            <person name="Deng P."/>
            <person name="Jia W."/>
            <person name="Huang R."/>
            <person name="Zhang M."/>
            <person name="Sun Y."/>
            <person name="Hu J."/>
            <person name="Fu X."/>
            <person name="Schnable P.S."/>
            <person name="Li F."/>
            <person name="Zhang H."/>
            <person name="Feng B."/>
            <person name="Zhu X."/>
            <person name="Liu R."/>
            <person name="Schnable J.C."/>
            <person name="Zhu J.-K."/>
            <person name="Zhang H."/>
        </authorList>
    </citation>
    <scope>NUCLEOTIDE SEQUENCE [LARGE SCALE GENOMIC DNA]</scope>
</reference>
<feature type="compositionally biased region" description="Polar residues" evidence="1">
    <location>
        <begin position="1"/>
        <end position="11"/>
    </location>
</feature>
<keyword evidence="3" id="KW-1185">Reference proteome</keyword>
<dbReference type="EMBL" id="PQIB02000001">
    <property type="protein sequence ID" value="RLN42724.1"/>
    <property type="molecule type" value="Genomic_DNA"/>
</dbReference>